<evidence type="ECO:0000259" key="4">
    <source>
        <dbReference type="Pfam" id="PF01913"/>
    </source>
</evidence>
<comment type="catalytic activity">
    <reaction evidence="3">
        <text>N-formylmethanofuran + 5,6,7,8-tetrahydromethanopterin + H(+) = N(5)-formyl-5,6,7,8-tetrahydromethanopterin + methanofuran</text>
        <dbReference type="Rhea" id="RHEA:18061"/>
        <dbReference type="ChEBI" id="CHEBI:15378"/>
        <dbReference type="ChEBI" id="CHEBI:57727"/>
        <dbReference type="ChEBI" id="CHEBI:58018"/>
        <dbReference type="ChEBI" id="CHEBI:58103"/>
        <dbReference type="ChEBI" id="CHEBI:58151"/>
        <dbReference type="EC" id="2.3.1.101"/>
    </reaction>
</comment>
<evidence type="ECO:0000256" key="1">
    <source>
        <dbReference type="ARBA" id="ARBA00006770"/>
    </source>
</evidence>
<dbReference type="Proteomes" id="UP000181901">
    <property type="component" value="Unassembled WGS sequence"/>
</dbReference>
<comment type="pathway">
    <text evidence="3">One-carbon metabolism; formaldehyde degradation; formate from formaldehyde (H(4)MPT route): step 4/5.</text>
</comment>
<comment type="similarity">
    <text evidence="1 3">Belongs to the FTR family.</text>
</comment>
<dbReference type="NCBIfam" id="NF002554">
    <property type="entry name" value="PRK02114.1"/>
    <property type="match status" value="1"/>
</dbReference>
<keyword evidence="2 3" id="KW-0808">Transferase</keyword>
<dbReference type="GO" id="GO:0046294">
    <property type="term" value="P:formaldehyde catabolic process"/>
    <property type="evidence" value="ECO:0007669"/>
    <property type="project" value="UniProtKB-UniRule"/>
</dbReference>
<dbReference type="InterPro" id="IPR023447">
    <property type="entry name" value="ForMFR_H4MPT_ForTrfase_fd-like"/>
</dbReference>
<dbReference type="GO" id="GO:0005737">
    <property type="term" value="C:cytoplasm"/>
    <property type="evidence" value="ECO:0007669"/>
    <property type="project" value="UniProtKB-SubCell"/>
</dbReference>
<dbReference type="RefSeq" id="WP_071544469.1">
    <property type="nucleotide sequence ID" value="NZ_LKAQ01000001.1"/>
</dbReference>
<dbReference type="HAMAP" id="MF_00579">
    <property type="entry name" value="FTR"/>
    <property type="match status" value="1"/>
</dbReference>
<dbReference type="NCBIfam" id="TIGR03119">
    <property type="entry name" value="one_C_fhcD"/>
    <property type="match status" value="1"/>
</dbReference>
<dbReference type="GO" id="GO:0016787">
    <property type="term" value="F:hydrolase activity"/>
    <property type="evidence" value="ECO:0007669"/>
    <property type="project" value="UniProtKB-KW"/>
</dbReference>
<evidence type="ECO:0000256" key="2">
    <source>
        <dbReference type="ARBA" id="ARBA00022679"/>
    </source>
</evidence>
<organism evidence="6 7">
    <name type="scientific">Pseudodesulfovibrio hydrargyri</name>
    <dbReference type="NCBI Taxonomy" id="2125990"/>
    <lineage>
        <taxon>Bacteria</taxon>
        <taxon>Pseudomonadati</taxon>
        <taxon>Thermodesulfobacteriota</taxon>
        <taxon>Desulfovibrionia</taxon>
        <taxon>Desulfovibrionales</taxon>
        <taxon>Desulfovibrionaceae</taxon>
    </lineage>
</organism>
<dbReference type="InterPro" id="IPR014053">
    <property type="entry name" value="ForMFR_H4MPT_ForTrfase"/>
</dbReference>
<evidence type="ECO:0000259" key="5">
    <source>
        <dbReference type="Pfam" id="PF02741"/>
    </source>
</evidence>
<comment type="subunit">
    <text evidence="3">Homotetramer.</text>
</comment>
<reference evidence="6 7" key="1">
    <citation type="submission" date="2015-09" db="EMBL/GenBank/DDBJ databases">
        <title>Genome of Desulfovibrio dechloracetivorans BerOc1, a mercury methylating strain isolated from highly hydrocarbons and metals contaminated coastal sediments.</title>
        <authorList>
            <person name="Goni Urriza M."/>
            <person name="Gassie C."/>
            <person name="Bouchez O."/>
            <person name="Klopp C."/>
            <person name="Ranchou-Peyruse A."/>
            <person name="Remy G."/>
        </authorList>
    </citation>
    <scope>NUCLEOTIDE SEQUENCE [LARGE SCALE GENOMIC DNA]</scope>
    <source>
        <strain evidence="6 7">BerOc1</strain>
    </source>
</reference>
<evidence type="ECO:0000313" key="7">
    <source>
        <dbReference type="Proteomes" id="UP000181901"/>
    </source>
</evidence>
<keyword evidence="6" id="KW-0378">Hydrolase</keyword>
<evidence type="ECO:0000313" key="6">
    <source>
        <dbReference type="EMBL" id="OIQ52412.1"/>
    </source>
</evidence>
<gene>
    <name evidence="6" type="primary">fhcD</name>
    <name evidence="3" type="synonym">ffsA</name>
    <name evidence="6" type="ORF">BerOc1_00888</name>
</gene>
<dbReference type="OrthoDB" id="8841169at2"/>
<dbReference type="EC" id="2.3.1.101" evidence="3"/>
<dbReference type="InterPro" id="IPR022667">
    <property type="entry name" value="ForMFR_H4MPT_ForTrfase_N"/>
</dbReference>
<feature type="domain" description="Formylmethanofuran: tetrahydromethanopterin formyltransferase Ftr N-terminal" evidence="4">
    <location>
        <begin position="1"/>
        <end position="147"/>
    </location>
</feature>
<dbReference type="SUPFAM" id="SSF55112">
    <property type="entry name" value="Formylmethanofuran:tetrahydromethanopterin formyltransferase"/>
    <property type="match status" value="2"/>
</dbReference>
<keyword evidence="3" id="KW-0963">Cytoplasm</keyword>
<dbReference type="Gene3D" id="3.30.70.520">
    <property type="match status" value="2"/>
</dbReference>
<dbReference type="Pfam" id="PF02741">
    <property type="entry name" value="FTR_C"/>
    <property type="match status" value="1"/>
</dbReference>
<sequence length="299" mass="31705">MRINNVEIVDTFAEAFPMAAVRVTITAKNEKWAMQAALAATGFATSVIGCGIEADIDGPSPSTPDGRPGVDCLFFGMSTDALEKQMLKRIGQAIMTTPTTACFDGGLAECPADERKPLKLGGKIRFFGDGFQASKIIGDERYWRIPVMEGEFLIQESFSTAKGIGGGNFMILAESDDAALTAAEAAVERMREVRGVALPFPGGIVRSGSQVGSKYAFLPASTNIAFCPTIRSRVPQTVLPPGTNSVMEVVIDALTYAQVAEATRVGIEAACLPGVLQITAGNYGGKLGKHHFHLRELLG</sequence>
<dbReference type="InterPro" id="IPR002770">
    <property type="entry name" value="ForMFR_H4MPT_ForTrfase_C"/>
</dbReference>
<dbReference type="GO" id="GO:0030270">
    <property type="term" value="F:formylmethanofuran-tetrahydromethanopterin N-formyltransferase activity"/>
    <property type="evidence" value="ECO:0007669"/>
    <property type="project" value="UniProtKB-UniRule"/>
</dbReference>
<protein>
    <recommendedName>
        <fullName evidence="3">Formylmethanofuran--tetrahydromethanopterin formyltransferase</fullName>
        <shortName evidence="3">Ftr</shortName>
        <ecNumber evidence="3">2.3.1.101</ecNumber>
    </recommendedName>
    <alternativeName>
        <fullName evidence="3">H4MPT formyltransferase</fullName>
    </alternativeName>
</protein>
<comment type="function">
    <text evidence="3">Catalyzes the transfer of a formyl group from 5-formyl tetrahydromethanopterin (5-formyl-H(4)MPT) to methanofuran (MFR) to produce formylmethanofuran (formyl-MFR) and tetrahydromethanopterin (H(4)MPT).</text>
</comment>
<dbReference type="GO" id="GO:0006730">
    <property type="term" value="P:one-carbon metabolic process"/>
    <property type="evidence" value="ECO:0007669"/>
    <property type="project" value="UniProtKB-UniRule"/>
</dbReference>
<dbReference type="AlphaFoldDB" id="A0A1J5N2P0"/>
<keyword evidence="3" id="KW-0554">One-carbon metabolism</keyword>
<keyword evidence="7" id="KW-1185">Reference proteome</keyword>
<keyword evidence="3 6" id="KW-0012">Acyltransferase</keyword>
<name>A0A1J5N2P0_9BACT</name>
<comment type="caution">
    <text evidence="6">The sequence shown here is derived from an EMBL/GenBank/DDBJ whole genome shotgun (WGS) entry which is preliminary data.</text>
</comment>
<dbReference type="PIRSF" id="PIRSF006414">
    <property type="entry name" value="Ftr_formyl_trnsf"/>
    <property type="match status" value="1"/>
</dbReference>
<feature type="domain" description="Formylmethanofuran: tetrahydromethanopterin formyltransferase Ftr C-terminal" evidence="5">
    <location>
        <begin position="150"/>
        <end position="297"/>
    </location>
</feature>
<dbReference type="Pfam" id="PF01913">
    <property type="entry name" value="FTR"/>
    <property type="match status" value="1"/>
</dbReference>
<dbReference type="EMBL" id="LKAQ01000001">
    <property type="protein sequence ID" value="OIQ52412.1"/>
    <property type="molecule type" value="Genomic_DNA"/>
</dbReference>
<accession>A0A1J5N2P0</accession>
<comment type="subcellular location">
    <subcellularLocation>
        <location evidence="3">Cytoplasm</location>
    </subcellularLocation>
</comment>
<proteinExistence type="inferred from homology"/>
<evidence type="ECO:0000256" key="3">
    <source>
        <dbReference type="HAMAP-Rule" id="MF_00579"/>
    </source>
</evidence>
<dbReference type="UniPathway" id="UPA00562">
    <property type="reaction ID" value="UER00704"/>
</dbReference>